<comment type="caution">
    <text evidence="2">The sequence shown here is derived from an EMBL/GenBank/DDBJ whole genome shotgun (WGS) entry which is preliminary data.</text>
</comment>
<feature type="signal peptide" evidence="1">
    <location>
        <begin position="1"/>
        <end position="22"/>
    </location>
</feature>
<dbReference type="AlphaFoldDB" id="A0A841ME52"/>
<evidence type="ECO:0000313" key="2">
    <source>
        <dbReference type="EMBL" id="MBB6325043.1"/>
    </source>
</evidence>
<dbReference type="Proteomes" id="UP000588604">
    <property type="component" value="Unassembled WGS sequence"/>
</dbReference>
<dbReference type="EMBL" id="JACIJO010000001">
    <property type="protein sequence ID" value="MBB6325043.1"/>
    <property type="molecule type" value="Genomic_DNA"/>
</dbReference>
<organism evidence="2 3">
    <name type="scientific">Algoriphagus iocasae</name>
    <dbReference type="NCBI Taxonomy" id="1836499"/>
    <lineage>
        <taxon>Bacteria</taxon>
        <taxon>Pseudomonadati</taxon>
        <taxon>Bacteroidota</taxon>
        <taxon>Cytophagia</taxon>
        <taxon>Cytophagales</taxon>
        <taxon>Cyclobacteriaceae</taxon>
        <taxon>Algoriphagus</taxon>
    </lineage>
</organism>
<evidence type="ECO:0000313" key="3">
    <source>
        <dbReference type="Proteomes" id="UP000588604"/>
    </source>
</evidence>
<accession>A0A841ME52</accession>
<sequence length="202" mass="22737">MKFQRLLLLLAFCYLIPQISFSQEKPKLQYGIGVGSSFDGMNHLYGLNFSNELNVRLGKRTSFNAGVLFYQSLGSTEEKSLPTFSNGKNNEQSSGFFITPSLKYDIIQRPSGFNLAFSAGPSLQLGGESFLRGMSYGTEIPEYVYFVNKYHRIGLMLELEAEWNSKNPNRKNAVSISAFGANNAMPWYLNATYKLKFKVGKK</sequence>
<proteinExistence type="predicted"/>
<keyword evidence="3" id="KW-1185">Reference proteome</keyword>
<reference evidence="2 3" key="1">
    <citation type="submission" date="2020-08" db="EMBL/GenBank/DDBJ databases">
        <title>Genomic Encyclopedia of Type Strains, Phase IV (KMG-IV): sequencing the most valuable type-strain genomes for metagenomic binning, comparative biology and taxonomic classification.</title>
        <authorList>
            <person name="Goeker M."/>
        </authorList>
    </citation>
    <scope>NUCLEOTIDE SEQUENCE [LARGE SCALE GENOMIC DNA]</scope>
    <source>
        <strain evidence="2 3">DSM 102044</strain>
    </source>
</reference>
<evidence type="ECO:0008006" key="4">
    <source>
        <dbReference type="Google" id="ProtNLM"/>
    </source>
</evidence>
<protein>
    <recommendedName>
        <fullName evidence="4">Outer membrane protein beta-barrel domain-containing protein</fullName>
    </recommendedName>
</protein>
<evidence type="ECO:0000256" key="1">
    <source>
        <dbReference type="SAM" id="SignalP"/>
    </source>
</evidence>
<feature type="chain" id="PRO_5032412462" description="Outer membrane protein beta-barrel domain-containing protein" evidence="1">
    <location>
        <begin position="23"/>
        <end position="202"/>
    </location>
</feature>
<dbReference type="RefSeq" id="WP_184493007.1">
    <property type="nucleotide sequence ID" value="NZ_JACIJO010000001.1"/>
</dbReference>
<keyword evidence="1" id="KW-0732">Signal</keyword>
<gene>
    <name evidence="2" type="ORF">FHS59_000658</name>
</gene>
<name>A0A841ME52_9BACT</name>